<gene>
    <name evidence="1" type="ORF">E2562_018839</name>
</gene>
<feature type="non-terminal residue" evidence="1">
    <location>
        <position position="1"/>
    </location>
</feature>
<evidence type="ECO:0000313" key="2">
    <source>
        <dbReference type="Proteomes" id="UP000479710"/>
    </source>
</evidence>
<dbReference type="EMBL" id="SPHZ02000001">
    <property type="protein sequence ID" value="KAF0933596.1"/>
    <property type="molecule type" value="Genomic_DNA"/>
</dbReference>
<keyword evidence="2" id="KW-1185">Reference proteome</keyword>
<reference evidence="1 2" key="1">
    <citation type="submission" date="2019-11" db="EMBL/GenBank/DDBJ databases">
        <title>Whole genome sequence of Oryza granulata.</title>
        <authorList>
            <person name="Li W."/>
        </authorList>
    </citation>
    <scope>NUCLEOTIDE SEQUENCE [LARGE SCALE GENOMIC DNA]</scope>
    <source>
        <strain evidence="2">cv. Menghai</strain>
        <tissue evidence="1">Leaf</tissue>
    </source>
</reference>
<evidence type="ECO:0000313" key="1">
    <source>
        <dbReference type="EMBL" id="KAF0933596.1"/>
    </source>
</evidence>
<dbReference type="Proteomes" id="UP000479710">
    <property type="component" value="Unassembled WGS sequence"/>
</dbReference>
<dbReference type="AlphaFoldDB" id="A0A6G1F9I0"/>
<name>A0A6G1F9I0_9ORYZ</name>
<sequence>LSGRQGLWLVIDNGDEQGRLFSILRLIICSTGGARKNSLKRSNHGWTTGSDACRLQGIRGHK</sequence>
<comment type="caution">
    <text evidence="1">The sequence shown here is derived from an EMBL/GenBank/DDBJ whole genome shotgun (WGS) entry which is preliminary data.</text>
</comment>
<protein>
    <submittedName>
        <fullName evidence="1">Uncharacterized protein</fullName>
    </submittedName>
</protein>
<proteinExistence type="predicted"/>
<accession>A0A6G1F9I0</accession>
<organism evidence="1 2">
    <name type="scientific">Oryza meyeriana var. granulata</name>
    <dbReference type="NCBI Taxonomy" id="110450"/>
    <lineage>
        <taxon>Eukaryota</taxon>
        <taxon>Viridiplantae</taxon>
        <taxon>Streptophyta</taxon>
        <taxon>Embryophyta</taxon>
        <taxon>Tracheophyta</taxon>
        <taxon>Spermatophyta</taxon>
        <taxon>Magnoliopsida</taxon>
        <taxon>Liliopsida</taxon>
        <taxon>Poales</taxon>
        <taxon>Poaceae</taxon>
        <taxon>BOP clade</taxon>
        <taxon>Oryzoideae</taxon>
        <taxon>Oryzeae</taxon>
        <taxon>Oryzinae</taxon>
        <taxon>Oryza</taxon>
        <taxon>Oryza meyeriana</taxon>
    </lineage>
</organism>